<evidence type="ECO:0000313" key="4">
    <source>
        <dbReference type="Proteomes" id="UP000310353"/>
    </source>
</evidence>
<comment type="caution">
    <text evidence="3">The sequence shown here is derived from an EMBL/GenBank/DDBJ whole genome shotgun (WGS) entry which is preliminary data.</text>
</comment>
<evidence type="ECO:0000313" key="3">
    <source>
        <dbReference type="EMBL" id="TKX30869.1"/>
    </source>
</evidence>
<evidence type="ECO:0000256" key="1">
    <source>
        <dbReference type="SAM" id="Coils"/>
    </source>
</evidence>
<dbReference type="OrthoDB" id="5353695at2"/>
<dbReference type="RefSeq" id="WP_137622722.1">
    <property type="nucleotide sequence ID" value="NZ_NXMA01000013.1"/>
</dbReference>
<organism evidence="3 4">
    <name type="scientific">Campylobacter aviculae</name>
    <dbReference type="NCBI Taxonomy" id="2510190"/>
    <lineage>
        <taxon>Bacteria</taxon>
        <taxon>Pseudomonadati</taxon>
        <taxon>Campylobacterota</taxon>
        <taxon>Epsilonproteobacteria</taxon>
        <taxon>Campylobacterales</taxon>
        <taxon>Campylobacteraceae</taxon>
        <taxon>Campylobacter</taxon>
    </lineage>
</organism>
<keyword evidence="2" id="KW-1133">Transmembrane helix</keyword>
<dbReference type="AlphaFoldDB" id="A0A4U7BHH8"/>
<gene>
    <name evidence="3" type="ORF">CQA76_07100</name>
</gene>
<feature type="transmembrane region" description="Helical" evidence="2">
    <location>
        <begin position="406"/>
        <end position="430"/>
    </location>
</feature>
<feature type="transmembrane region" description="Helical" evidence="2">
    <location>
        <begin position="377"/>
        <end position="394"/>
    </location>
</feature>
<feature type="coiled-coil region" evidence="1">
    <location>
        <begin position="185"/>
        <end position="234"/>
    </location>
</feature>
<protein>
    <submittedName>
        <fullName evidence="3">Uncharacterized protein</fullName>
    </submittedName>
</protein>
<feature type="transmembrane region" description="Helical" evidence="2">
    <location>
        <begin position="260"/>
        <end position="282"/>
    </location>
</feature>
<keyword evidence="1" id="KW-0175">Coiled coil</keyword>
<evidence type="ECO:0000256" key="2">
    <source>
        <dbReference type="SAM" id="Phobius"/>
    </source>
</evidence>
<dbReference type="Proteomes" id="UP000310353">
    <property type="component" value="Unassembled WGS sequence"/>
</dbReference>
<reference evidence="3 4" key="1">
    <citation type="submission" date="2018-05" db="EMBL/GenBank/DDBJ databases">
        <title>Novel Campyloabacter and Helicobacter Species and Strains.</title>
        <authorList>
            <person name="Mannion A.J."/>
            <person name="Shen Z."/>
            <person name="Fox J.G."/>
        </authorList>
    </citation>
    <scope>NUCLEOTIDE SEQUENCE [LARGE SCALE GENOMIC DNA]</scope>
    <source>
        <strain evidence="4">MIT17-670</strain>
    </source>
</reference>
<keyword evidence="2" id="KW-0812">Transmembrane</keyword>
<dbReference type="EMBL" id="NXMA01000013">
    <property type="protein sequence ID" value="TKX30869.1"/>
    <property type="molecule type" value="Genomic_DNA"/>
</dbReference>
<keyword evidence="2" id="KW-0472">Membrane</keyword>
<sequence length="545" mass="61745">MNRETLFNEFLDELGSQSLARFGLNIFNNSYGALVESGKLTTNIFKEAKQHGKNPNGFGQLFETIHVGKQNIQNVKNKTGVYTFTTDELAAINRVYKGEKFDTLNEEKTKTITANYSEKEMKKIINNPNLKGLMKTNHPIADTVSIDKNGKIIELSQLKAISGSIFSKEQDRYFDAIEKVKLTSVTVDEETYNKAKLDIKKLEEKIKIAPEEKKEILKERLQEKQKKFNYLKKNGNNHTNPQQAVNNVIKIQIGESIENIYMTGGSDAIIVALSTFASGVIYEMRSEFIDKNHEDIKIRIERILKAVLKNSSEAFTRGASFGIVDSLVVIVSQLLSKIGGHLKNLWGNLRKSVKSIWNAICDFISGKIKSKKELIKIILKSLFSSIIVAFGVILEEKIFSFLSPILTPLVASPLSIAISIFVCSFGVIAFSHTIDLTLDAFFGICAAAEMAKKRKEEIQKIYNDIMPKMLENQEKLKNFTNNYLYKLKINEETNFNGICKSMEKDDYVLANQYIIAFAQEFEIKGLFTAQKEFDNFMLDNKTLKI</sequence>
<accession>A0A4U7BHH8</accession>
<proteinExistence type="predicted"/>
<keyword evidence="4" id="KW-1185">Reference proteome</keyword>
<name>A0A4U7BHH8_9BACT</name>